<evidence type="ECO:0000313" key="1">
    <source>
        <dbReference type="EMBL" id="KAH9327891.1"/>
    </source>
</evidence>
<protein>
    <submittedName>
        <fullName evidence="1">Uncharacterized protein</fullName>
    </submittedName>
</protein>
<gene>
    <name evidence="1" type="ORF">KI387_044383</name>
</gene>
<evidence type="ECO:0000313" key="2">
    <source>
        <dbReference type="Proteomes" id="UP000824469"/>
    </source>
</evidence>
<dbReference type="AlphaFoldDB" id="A0AA38LLB0"/>
<name>A0AA38LLB0_TAXCH</name>
<dbReference type="EMBL" id="JAHRHJ020000002">
    <property type="protein sequence ID" value="KAH9327891.1"/>
    <property type="molecule type" value="Genomic_DNA"/>
</dbReference>
<keyword evidence="2" id="KW-1185">Reference proteome</keyword>
<feature type="non-terminal residue" evidence="1">
    <location>
        <position position="69"/>
    </location>
</feature>
<organism evidence="1 2">
    <name type="scientific">Taxus chinensis</name>
    <name type="common">Chinese yew</name>
    <name type="synonym">Taxus wallichiana var. chinensis</name>
    <dbReference type="NCBI Taxonomy" id="29808"/>
    <lineage>
        <taxon>Eukaryota</taxon>
        <taxon>Viridiplantae</taxon>
        <taxon>Streptophyta</taxon>
        <taxon>Embryophyta</taxon>
        <taxon>Tracheophyta</taxon>
        <taxon>Spermatophyta</taxon>
        <taxon>Pinopsida</taxon>
        <taxon>Pinidae</taxon>
        <taxon>Conifers II</taxon>
        <taxon>Cupressales</taxon>
        <taxon>Taxaceae</taxon>
        <taxon>Taxus</taxon>
    </lineage>
</organism>
<comment type="caution">
    <text evidence="1">The sequence shown here is derived from an EMBL/GenBank/DDBJ whole genome shotgun (WGS) entry which is preliminary data.</text>
</comment>
<accession>A0AA38LLB0</accession>
<proteinExistence type="predicted"/>
<sequence>MGDSAKAKELLQELLYKEESGACLDDEPKTDVTLLQHACLEKEKGKMVYFLDDKEVDNLDVNHSTGRCE</sequence>
<reference evidence="1 2" key="1">
    <citation type="journal article" date="2021" name="Nat. Plants">
        <title>The Taxus genome provides insights into paclitaxel biosynthesis.</title>
        <authorList>
            <person name="Xiong X."/>
            <person name="Gou J."/>
            <person name="Liao Q."/>
            <person name="Li Y."/>
            <person name="Zhou Q."/>
            <person name="Bi G."/>
            <person name="Li C."/>
            <person name="Du R."/>
            <person name="Wang X."/>
            <person name="Sun T."/>
            <person name="Guo L."/>
            <person name="Liang H."/>
            <person name="Lu P."/>
            <person name="Wu Y."/>
            <person name="Zhang Z."/>
            <person name="Ro D.K."/>
            <person name="Shang Y."/>
            <person name="Huang S."/>
            <person name="Yan J."/>
        </authorList>
    </citation>
    <scope>NUCLEOTIDE SEQUENCE [LARGE SCALE GENOMIC DNA]</scope>
    <source>
        <strain evidence="1">Ta-2019</strain>
    </source>
</reference>
<dbReference type="Proteomes" id="UP000824469">
    <property type="component" value="Unassembled WGS sequence"/>
</dbReference>